<accession>A0AAD4W4D9</accession>
<gene>
    <name evidence="2" type="ORF">L3X38_025445</name>
</gene>
<evidence type="ECO:0000256" key="1">
    <source>
        <dbReference type="SAM" id="MobiDB-lite"/>
    </source>
</evidence>
<dbReference type="EMBL" id="JAJFAZ020000004">
    <property type="protein sequence ID" value="KAI5335312.1"/>
    <property type="molecule type" value="Genomic_DNA"/>
</dbReference>
<sequence length="125" mass="13727">MGCVEFEQQHMCGNENLHLGQGRAPKDDAVGCGTVNNEKRSGDRRPLGCCSNRDGQMGTSNGLDNITREAHKGCDASVEQVRQDLELVESISKHHIDRVASVHQDTPNVEVRNVGTDNEWVIMGE</sequence>
<evidence type="ECO:0000313" key="2">
    <source>
        <dbReference type="EMBL" id="KAI5335312.1"/>
    </source>
</evidence>
<keyword evidence="3" id="KW-1185">Reference proteome</keyword>
<dbReference type="AlphaFoldDB" id="A0AAD4W4D9"/>
<feature type="region of interest" description="Disordered" evidence="1">
    <location>
        <begin position="35"/>
        <end position="66"/>
    </location>
</feature>
<feature type="compositionally biased region" description="Polar residues" evidence="1">
    <location>
        <begin position="53"/>
        <end position="64"/>
    </location>
</feature>
<reference evidence="2 3" key="1">
    <citation type="journal article" date="2022" name="G3 (Bethesda)">
        <title>Whole-genome sequence and methylome profiling of the almond [Prunus dulcis (Mill.) D.A. Webb] cultivar 'Nonpareil'.</title>
        <authorList>
            <person name="D'Amico-Willman K.M."/>
            <person name="Ouma W.Z."/>
            <person name="Meulia T."/>
            <person name="Sideli G.M."/>
            <person name="Gradziel T.M."/>
            <person name="Fresnedo-Ramirez J."/>
        </authorList>
    </citation>
    <scope>NUCLEOTIDE SEQUENCE [LARGE SCALE GENOMIC DNA]</scope>
    <source>
        <strain evidence="2">Clone GOH B32 T37-40</strain>
    </source>
</reference>
<dbReference type="Proteomes" id="UP001054821">
    <property type="component" value="Chromosome 4"/>
</dbReference>
<proteinExistence type="predicted"/>
<evidence type="ECO:0000313" key="3">
    <source>
        <dbReference type="Proteomes" id="UP001054821"/>
    </source>
</evidence>
<comment type="caution">
    <text evidence="2">The sequence shown here is derived from an EMBL/GenBank/DDBJ whole genome shotgun (WGS) entry which is preliminary data.</text>
</comment>
<protein>
    <submittedName>
        <fullName evidence="2">Uncharacterized protein</fullName>
    </submittedName>
</protein>
<name>A0AAD4W4D9_PRUDU</name>
<feature type="compositionally biased region" description="Basic and acidic residues" evidence="1">
    <location>
        <begin position="37"/>
        <end position="46"/>
    </location>
</feature>
<organism evidence="2 3">
    <name type="scientific">Prunus dulcis</name>
    <name type="common">Almond</name>
    <name type="synonym">Amygdalus dulcis</name>
    <dbReference type="NCBI Taxonomy" id="3755"/>
    <lineage>
        <taxon>Eukaryota</taxon>
        <taxon>Viridiplantae</taxon>
        <taxon>Streptophyta</taxon>
        <taxon>Embryophyta</taxon>
        <taxon>Tracheophyta</taxon>
        <taxon>Spermatophyta</taxon>
        <taxon>Magnoliopsida</taxon>
        <taxon>eudicotyledons</taxon>
        <taxon>Gunneridae</taxon>
        <taxon>Pentapetalae</taxon>
        <taxon>rosids</taxon>
        <taxon>fabids</taxon>
        <taxon>Rosales</taxon>
        <taxon>Rosaceae</taxon>
        <taxon>Amygdaloideae</taxon>
        <taxon>Amygdaleae</taxon>
        <taxon>Prunus</taxon>
    </lineage>
</organism>